<keyword evidence="2" id="KW-0472">Membrane</keyword>
<evidence type="ECO:0000256" key="1">
    <source>
        <dbReference type="SAM" id="MobiDB-lite"/>
    </source>
</evidence>
<feature type="transmembrane region" description="Helical" evidence="2">
    <location>
        <begin position="421"/>
        <end position="441"/>
    </location>
</feature>
<protein>
    <submittedName>
        <fullName evidence="3">Exporter of polyketide antibiotics</fullName>
    </submittedName>
</protein>
<feature type="transmembrane region" description="Helical" evidence="2">
    <location>
        <begin position="189"/>
        <end position="209"/>
    </location>
</feature>
<feature type="transmembrane region" description="Helical" evidence="2">
    <location>
        <begin position="216"/>
        <end position="236"/>
    </location>
</feature>
<dbReference type="RefSeq" id="WP_218027057.1">
    <property type="nucleotide sequence ID" value="NZ_BJNZ01000007.1"/>
</dbReference>
<evidence type="ECO:0000313" key="4">
    <source>
        <dbReference type="Proteomes" id="UP000316659"/>
    </source>
</evidence>
<proteinExistence type="predicted"/>
<feature type="transmembrane region" description="Helical" evidence="2">
    <location>
        <begin position="267"/>
        <end position="289"/>
    </location>
</feature>
<evidence type="ECO:0000256" key="2">
    <source>
        <dbReference type="SAM" id="Phobius"/>
    </source>
</evidence>
<feature type="region of interest" description="Disordered" evidence="1">
    <location>
        <begin position="1"/>
        <end position="28"/>
    </location>
</feature>
<reference evidence="3 4" key="1">
    <citation type="submission" date="2019-06" db="EMBL/GenBank/DDBJ databases">
        <title>Whole genome shotgun sequence of Cellulosimicrobium cellulans NBRC 15516.</title>
        <authorList>
            <person name="Hosoyama A."/>
            <person name="Uohara A."/>
            <person name="Ohji S."/>
            <person name="Ichikawa N."/>
        </authorList>
    </citation>
    <scope>NUCLEOTIDE SEQUENCE [LARGE SCALE GENOMIC DNA]</scope>
    <source>
        <strain evidence="3 4">NBRC 15516</strain>
    </source>
</reference>
<feature type="transmembrane region" description="Helical" evidence="2">
    <location>
        <begin position="50"/>
        <end position="68"/>
    </location>
</feature>
<feature type="compositionally biased region" description="Low complexity" evidence="1">
    <location>
        <begin position="1"/>
        <end position="23"/>
    </location>
</feature>
<name>A0A4Y4E1V9_CELCE</name>
<dbReference type="Proteomes" id="UP000316659">
    <property type="component" value="Unassembled WGS sequence"/>
</dbReference>
<gene>
    <name evidence="3" type="ORF">CCE02nite_15470</name>
</gene>
<evidence type="ECO:0000313" key="3">
    <source>
        <dbReference type="EMBL" id="GED09548.1"/>
    </source>
</evidence>
<keyword evidence="2" id="KW-0812">Transmembrane</keyword>
<feature type="transmembrane region" description="Helical" evidence="2">
    <location>
        <begin position="154"/>
        <end position="183"/>
    </location>
</feature>
<sequence>MSAPGTARTAAPPRGPRAGAVAPEPHRRGRAATGWTTLLRFVLRRDRVRIPVWTASIALLFGYAAVALDTLYPTAADRQARAALVSSPAGIMLSGPQYGIEDYTLGAMIANEMALTVMVAVAIMSISLVVRHTRAEEETGRAELVRAGVVGRHAPATAAFVAALVANAAIALATGAVLVATGLDAVDAFALGAAVGVTGLVFAAVAVVTSQVTEHARAASGLALAVLGVAFLLRAVGDVQEEHGSWVSWLSPIGWAQQIRAFVDLRWWPLGLSVALVVLLLALGAALAARRDLGAGLVPPRAGRPDAAGWLASPLALAWRQQRASVLAWGVGVGVTALACGTFVESVGDMVADNPEIAQMLGDASDLVGGFVAVMALFLGLGAGGFAVASAQRARGEETAGRLEPVLATGVGRVRWLGAQLVVTLLGTSVLLAVSAVGLWLGALSVGEDTFGFGGYLAASFAYLPAIAVVTGVAVAAFGWRPGLAALAWALLAYSFVVTMFGALLDLPSGASGVSPFWHVPQLPGADVEPWPFVWLTLLAVALVALGLAGFRRRDVPRP</sequence>
<feature type="transmembrane region" description="Helical" evidence="2">
    <location>
        <begin position="453"/>
        <end position="477"/>
    </location>
</feature>
<feature type="transmembrane region" description="Helical" evidence="2">
    <location>
        <begin position="326"/>
        <end position="347"/>
    </location>
</feature>
<accession>A0A4Y4E1V9</accession>
<keyword evidence="2" id="KW-1133">Transmembrane helix</keyword>
<feature type="transmembrane region" description="Helical" evidence="2">
    <location>
        <begin position="367"/>
        <end position="389"/>
    </location>
</feature>
<dbReference type="AlphaFoldDB" id="A0A4Y4E1V9"/>
<feature type="transmembrane region" description="Helical" evidence="2">
    <location>
        <begin position="484"/>
        <end position="505"/>
    </location>
</feature>
<comment type="caution">
    <text evidence="3">The sequence shown here is derived from an EMBL/GenBank/DDBJ whole genome shotgun (WGS) entry which is preliminary data.</text>
</comment>
<dbReference type="EMBL" id="BJNZ01000007">
    <property type="protein sequence ID" value="GED09548.1"/>
    <property type="molecule type" value="Genomic_DNA"/>
</dbReference>
<feature type="transmembrane region" description="Helical" evidence="2">
    <location>
        <begin position="113"/>
        <end position="133"/>
    </location>
</feature>
<feature type="transmembrane region" description="Helical" evidence="2">
    <location>
        <begin position="533"/>
        <end position="551"/>
    </location>
</feature>
<organism evidence="3 4">
    <name type="scientific">Cellulosimicrobium cellulans</name>
    <name type="common">Arthrobacter luteus</name>
    <dbReference type="NCBI Taxonomy" id="1710"/>
    <lineage>
        <taxon>Bacteria</taxon>
        <taxon>Bacillati</taxon>
        <taxon>Actinomycetota</taxon>
        <taxon>Actinomycetes</taxon>
        <taxon>Micrococcales</taxon>
        <taxon>Promicromonosporaceae</taxon>
        <taxon>Cellulosimicrobium</taxon>
    </lineage>
</organism>